<feature type="transmembrane region" description="Helical" evidence="1">
    <location>
        <begin position="12"/>
        <end position="34"/>
    </location>
</feature>
<name>M3EHX9_9ACTN</name>
<dbReference type="EMBL" id="KB405067">
    <property type="protein sequence ID" value="EMF55926.1"/>
    <property type="molecule type" value="Genomic_DNA"/>
</dbReference>
<protein>
    <submittedName>
        <fullName evidence="2">Uncharacterized protein</fullName>
    </submittedName>
</protein>
<accession>M3EHX9</accession>
<evidence type="ECO:0000313" key="3">
    <source>
        <dbReference type="Proteomes" id="UP000030760"/>
    </source>
</evidence>
<gene>
    <name evidence="2" type="ORF">SBD_3239</name>
</gene>
<organism evidence="2 3">
    <name type="scientific">Streptomyces bottropensis ATCC 25435</name>
    <dbReference type="NCBI Taxonomy" id="1054862"/>
    <lineage>
        <taxon>Bacteria</taxon>
        <taxon>Bacillati</taxon>
        <taxon>Actinomycetota</taxon>
        <taxon>Actinomycetes</taxon>
        <taxon>Kitasatosporales</taxon>
        <taxon>Streptomycetaceae</taxon>
        <taxon>Streptomyces</taxon>
    </lineage>
</organism>
<evidence type="ECO:0000256" key="1">
    <source>
        <dbReference type="SAM" id="Phobius"/>
    </source>
</evidence>
<keyword evidence="1" id="KW-1133">Transmembrane helix</keyword>
<dbReference type="Proteomes" id="UP000030760">
    <property type="component" value="Unassembled WGS sequence"/>
</dbReference>
<reference evidence="3" key="1">
    <citation type="journal article" date="2013" name="Genome Announc.">
        <title>Draft Genome Sequence of Streptomyces bottropensis ATCC 25435, a Bottromycin-Producing Actinomycete.</title>
        <authorList>
            <person name="Zhang H."/>
            <person name="Zhou W."/>
            <person name="Zhuang Y."/>
            <person name="Liang X."/>
            <person name="Liu T."/>
        </authorList>
    </citation>
    <scope>NUCLEOTIDE SEQUENCE [LARGE SCALE GENOMIC DNA]</scope>
    <source>
        <strain evidence="3">ATCC 25435</strain>
    </source>
</reference>
<evidence type="ECO:0000313" key="2">
    <source>
        <dbReference type="EMBL" id="EMF55926.1"/>
    </source>
</evidence>
<sequence>MRWNAMNRIPRRVAETIVVLASAALLLVAATWLVDNF</sequence>
<proteinExistence type="predicted"/>
<keyword evidence="1" id="KW-0472">Membrane</keyword>
<dbReference type="AlphaFoldDB" id="M3EHX9"/>
<keyword evidence="1" id="KW-0812">Transmembrane</keyword>